<dbReference type="PANTHER" id="PTHR19918">
    <property type="entry name" value="CELL DIVISION CYCLE 20 CDC20 FIZZY -RELATED"/>
    <property type="match status" value="1"/>
</dbReference>
<dbReference type="KEGG" id="asau:88172768"/>
<accession>A0AAX4H852</accession>
<proteinExistence type="inferred from homology"/>
<reference evidence="10 11" key="1">
    <citation type="submission" date="2023-10" db="EMBL/GenBank/DDBJ databases">
        <title>Draft Genome Sequence of Candida saopaulonensis from a very Premature Infant with Sepsis.</title>
        <authorList>
            <person name="Ning Y."/>
            <person name="Dai R."/>
            <person name="Xiao M."/>
            <person name="Xu Y."/>
            <person name="Yan Q."/>
            <person name="Zhang L."/>
        </authorList>
    </citation>
    <scope>NUCLEOTIDE SEQUENCE [LARGE SCALE GENOMIC DNA]</scope>
    <source>
        <strain evidence="10 11">19XY460</strain>
    </source>
</reference>
<dbReference type="GO" id="GO:0005680">
    <property type="term" value="C:anaphase-promoting complex"/>
    <property type="evidence" value="ECO:0007669"/>
    <property type="project" value="TreeGrafter"/>
</dbReference>
<evidence type="ECO:0000256" key="3">
    <source>
        <dbReference type="ARBA" id="ARBA00022618"/>
    </source>
</evidence>
<evidence type="ECO:0000256" key="8">
    <source>
        <dbReference type="SAM" id="MobiDB-lite"/>
    </source>
</evidence>
<evidence type="ECO:0000256" key="1">
    <source>
        <dbReference type="ARBA" id="ARBA00006445"/>
    </source>
</evidence>
<dbReference type="InterPro" id="IPR001680">
    <property type="entry name" value="WD40_rpt"/>
</dbReference>
<keyword evidence="3" id="KW-0132">Cell division</keyword>
<dbReference type="InterPro" id="IPR036322">
    <property type="entry name" value="WD40_repeat_dom_sf"/>
</dbReference>
<dbReference type="PANTHER" id="PTHR19918:SF8">
    <property type="entry name" value="FI02843P"/>
    <property type="match status" value="1"/>
</dbReference>
<dbReference type="Pfam" id="PF24807">
    <property type="entry name" value="WD40_CDC20-Fz"/>
    <property type="match status" value="1"/>
</dbReference>
<dbReference type="GO" id="GO:1905786">
    <property type="term" value="P:positive regulation of anaphase-promoting complex-dependent catabolic process"/>
    <property type="evidence" value="ECO:0007669"/>
    <property type="project" value="TreeGrafter"/>
</dbReference>
<keyword evidence="11" id="KW-1185">Reference proteome</keyword>
<name>A0AAX4H852_9ASCO</name>
<keyword evidence="6" id="KW-0131">Cell cycle</keyword>
<dbReference type="EMBL" id="CP138895">
    <property type="protein sequence ID" value="WPK24429.1"/>
    <property type="molecule type" value="Genomic_DNA"/>
</dbReference>
<protein>
    <recommendedName>
        <fullName evidence="9">CDC20/Fizzy WD40 domain-containing protein</fullName>
    </recommendedName>
</protein>
<dbReference type="InterPro" id="IPR033010">
    <property type="entry name" value="Cdc20/Fizzy"/>
</dbReference>
<dbReference type="PROSITE" id="PS50082">
    <property type="entry name" value="WD_REPEATS_2"/>
    <property type="match status" value="3"/>
</dbReference>
<dbReference type="InterPro" id="IPR019775">
    <property type="entry name" value="WD40_repeat_CS"/>
</dbReference>
<feature type="region of interest" description="Disordered" evidence="8">
    <location>
        <begin position="1"/>
        <end position="52"/>
    </location>
</feature>
<evidence type="ECO:0000259" key="9">
    <source>
        <dbReference type="Pfam" id="PF24807"/>
    </source>
</evidence>
<dbReference type="GO" id="GO:0051301">
    <property type="term" value="P:cell division"/>
    <property type="evidence" value="ECO:0007669"/>
    <property type="project" value="UniProtKB-KW"/>
</dbReference>
<keyword evidence="2 7" id="KW-0853">WD repeat</keyword>
<feature type="domain" description="CDC20/Fizzy WD40" evidence="9">
    <location>
        <begin position="221"/>
        <end position="517"/>
    </location>
</feature>
<dbReference type="Gene3D" id="2.130.10.10">
    <property type="entry name" value="YVTN repeat-like/Quinoprotein amine dehydrogenase"/>
    <property type="match status" value="1"/>
</dbReference>
<dbReference type="InterPro" id="IPR015943">
    <property type="entry name" value="WD40/YVTN_repeat-like_dom_sf"/>
</dbReference>
<dbReference type="Proteomes" id="UP001338582">
    <property type="component" value="Chromosome 2"/>
</dbReference>
<evidence type="ECO:0000313" key="10">
    <source>
        <dbReference type="EMBL" id="WPK24429.1"/>
    </source>
</evidence>
<dbReference type="PROSITE" id="PS50294">
    <property type="entry name" value="WD_REPEATS_REGION"/>
    <property type="match status" value="3"/>
</dbReference>
<comment type="similarity">
    <text evidence="1">Belongs to the WD repeat CDC20/Fizzy family.</text>
</comment>
<feature type="compositionally biased region" description="Basic and acidic residues" evidence="8">
    <location>
        <begin position="37"/>
        <end position="52"/>
    </location>
</feature>
<dbReference type="AlphaFoldDB" id="A0AAX4H852"/>
<evidence type="ECO:0000256" key="4">
    <source>
        <dbReference type="ARBA" id="ARBA00022737"/>
    </source>
</evidence>
<dbReference type="GO" id="GO:0010997">
    <property type="term" value="F:anaphase-promoting complex binding"/>
    <property type="evidence" value="ECO:0007669"/>
    <property type="project" value="InterPro"/>
</dbReference>
<dbReference type="PROSITE" id="PS00678">
    <property type="entry name" value="WD_REPEATS_1"/>
    <property type="match status" value="1"/>
</dbReference>
<feature type="compositionally biased region" description="Polar residues" evidence="8">
    <location>
        <begin position="20"/>
        <end position="29"/>
    </location>
</feature>
<dbReference type="GO" id="GO:0031145">
    <property type="term" value="P:anaphase-promoting complex-dependent catabolic process"/>
    <property type="evidence" value="ECO:0007669"/>
    <property type="project" value="TreeGrafter"/>
</dbReference>
<keyword evidence="5" id="KW-0498">Mitosis</keyword>
<dbReference type="SUPFAM" id="SSF50978">
    <property type="entry name" value="WD40 repeat-like"/>
    <property type="match status" value="1"/>
</dbReference>
<feature type="repeat" description="WD" evidence="7">
    <location>
        <begin position="272"/>
        <end position="306"/>
    </location>
</feature>
<gene>
    <name evidence="10" type="ORF">PUMCH_001703</name>
</gene>
<dbReference type="RefSeq" id="XP_062876812.1">
    <property type="nucleotide sequence ID" value="XM_063020742.1"/>
</dbReference>
<feature type="repeat" description="WD" evidence="7">
    <location>
        <begin position="350"/>
        <end position="391"/>
    </location>
</feature>
<dbReference type="GO" id="GO:1990757">
    <property type="term" value="F:ubiquitin ligase activator activity"/>
    <property type="evidence" value="ECO:0007669"/>
    <property type="project" value="TreeGrafter"/>
</dbReference>
<dbReference type="GeneID" id="88172768"/>
<evidence type="ECO:0000256" key="2">
    <source>
        <dbReference type="ARBA" id="ARBA00022574"/>
    </source>
</evidence>
<keyword evidence="4" id="KW-0677">Repeat</keyword>
<dbReference type="SMART" id="SM00320">
    <property type="entry name" value="WD40"/>
    <property type="match status" value="5"/>
</dbReference>
<organism evidence="10 11">
    <name type="scientific">Australozyma saopauloensis</name>
    <dbReference type="NCBI Taxonomy" id="291208"/>
    <lineage>
        <taxon>Eukaryota</taxon>
        <taxon>Fungi</taxon>
        <taxon>Dikarya</taxon>
        <taxon>Ascomycota</taxon>
        <taxon>Saccharomycotina</taxon>
        <taxon>Pichiomycetes</taxon>
        <taxon>Metschnikowiaceae</taxon>
        <taxon>Australozyma</taxon>
    </lineage>
</organism>
<feature type="repeat" description="WD" evidence="7">
    <location>
        <begin position="486"/>
        <end position="519"/>
    </location>
</feature>
<evidence type="ECO:0000256" key="7">
    <source>
        <dbReference type="PROSITE-ProRule" id="PRU00221"/>
    </source>
</evidence>
<evidence type="ECO:0000313" key="11">
    <source>
        <dbReference type="Proteomes" id="UP001338582"/>
    </source>
</evidence>
<evidence type="ECO:0000256" key="5">
    <source>
        <dbReference type="ARBA" id="ARBA00022776"/>
    </source>
</evidence>
<dbReference type="InterPro" id="IPR056150">
    <property type="entry name" value="WD40_CDC20-Fz"/>
</dbReference>
<evidence type="ECO:0000256" key="6">
    <source>
        <dbReference type="ARBA" id="ARBA00023306"/>
    </source>
</evidence>
<sequence>MTALLESPTRPPRTPFHDSTLLSITSDNLRPSMGSKRSGDEAPKSPKRVDLGARKTPFLLAVSRSKSSMADFARPTLEMPPSLQRRVTMSPPKPPMLRRLSSLLTAPELSTADRFIPSHRNSTSGRLKPALAKPLPNALPQSHIKAHTSKIYQHHVAEACGLDVNSRILSYSVLPPERSKPLDLFSHVGHRTSATSLSKSLRPSLASERAKKIPSAPERVLDAPNIVDDFYLNLVSWSLTNLIVIGLEDAVYVWNASTGLVGLLCETAGKLVSSLRWSEDGSYISIGKDDGTIEIWDIETNSRLRTIYNGSVSRVASHCWLLHLLTLGSKEGTIYHSDVRVSSHQVGKRERTHAAEICGIEYRSDGQQFASGGNDNLLAVWDVRNMNSEPIFKKTNHRAAVKAMAWCPYQSLLLCSGGGTSDKKIHFWNTSTGSRVNLIETESQISSLNWGYAKGTGFEVVATHGFPSNSISLYNYPTLQKTGEIVKAHDSRVLNGCMSPDGTTLATVAGDENLKFWSLFDLYKPGRIELATQLGSEHGKQMDKLMNIR</sequence>